<dbReference type="SUPFAM" id="SSF51735">
    <property type="entry name" value="NAD(P)-binding Rossmann-fold domains"/>
    <property type="match status" value="1"/>
</dbReference>
<dbReference type="EMBL" id="WNWQ01000354">
    <property type="protein sequence ID" value="KAE9969805.1"/>
    <property type="molecule type" value="Genomic_DNA"/>
</dbReference>
<evidence type="ECO:0000256" key="3">
    <source>
        <dbReference type="SAM" id="MobiDB-lite"/>
    </source>
</evidence>
<comment type="caution">
    <text evidence="5">The sequence shown here is derived from an EMBL/GenBank/DDBJ whole genome shotgun (WGS) entry which is preliminary data.</text>
</comment>
<feature type="compositionally biased region" description="Basic and acidic residues" evidence="3">
    <location>
        <begin position="587"/>
        <end position="608"/>
    </location>
</feature>
<dbReference type="GO" id="GO:0005634">
    <property type="term" value="C:nucleus"/>
    <property type="evidence" value="ECO:0007669"/>
    <property type="project" value="TreeGrafter"/>
</dbReference>
<feature type="domain" description="NmrA-like" evidence="4">
    <location>
        <begin position="2"/>
        <end position="302"/>
    </location>
</feature>
<gene>
    <name evidence="5" type="ORF">BLS_005210</name>
</gene>
<feature type="region of interest" description="Disordered" evidence="3">
    <location>
        <begin position="570"/>
        <end position="608"/>
    </location>
</feature>
<feature type="region of interest" description="Disordered" evidence="3">
    <location>
        <begin position="378"/>
        <end position="404"/>
    </location>
</feature>
<proteinExistence type="inferred from homology"/>
<feature type="region of interest" description="Disordered" evidence="3">
    <location>
        <begin position="478"/>
        <end position="499"/>
    </location>
</feature>
<feature type="compositionally biased region" description="Acidic residues" evidence="3">
    <location>
        <begin position="380"/>
        <end position="390"/>
    </location>
</feature>
<evidence type="ECO:0000256" key="1">
    <source>
        <dbReference type="ARBA" id="ARBA00006328"/>
    </source>
</evidence>
<dbReference type="Pfam" id="PF05368">
    <property type="entry name" value="NmrA"/>
    <property type="match status" value="1"/>
</dbReference>
<dbReference type="InterPro" id="IPR036291">
    <property type="entry name" value="NAD(P)-bd_dom_sf"/>
</dbReference>
<evidence type="ECO:0000313" key="6">
    <source>
        <dbReference type="Proteomes" id="UP000433883"/>
    </source>
</evidence>
<sequence>MSKLLIVIGVTGNQGGSVARRFLEDAAYKVRGLTRNPSSPAALELLKLGVEIVQADLDDVASLVTAFEGANLIFSVTNYWEPFFRPDARAAAEARGVTCREYAYDVELRQGMNVVDAAGSPDIVKGLDEMGLIASTLSCAKNCSDGKFQELYHFDAKAEVFPCYVEEKYPELARKTSCVQTGYFMRSYRLALGAYFAKLPSGTFQMSFTTAPDVPVPHLAVNEDLGSFVYGVAHVGPGKCYMAEGTTCSWTEFLGTWSKVTGRVAKYVQISDEDMAQNNPDTMFGEELANMFSYSSEPGYDGGDGTLLKAEDIRKSGWVRLLNNKLGGFHQSRRLSDFDVPRSHGLCTDRTVFCADMDKMYARELEYWSFLMKSLPNDNDQSDSDSDSPTESDRPQTIGAVSGWNRVAGTDRTDWMRPGECKHELVRGRNIEKTKILAGFPQISTSVKKLCACLNNAEMFCWYRNNRQCASPIPKQCPGAPETAAPPAPTAPTQPKYVPPYGQGQGGLNCVEIGYCSRATRSKTSTTIMVNGTATVITVTVGLPTGDTAPDPFAPPAPAADGISFTQLPAAGAVDSTPQMTPPPMVRKKERDVRKAKANERRWSGNGL</sequence>
<dbReference type="InterPro" id="IPR008030">
    <property type="entry name" value="NmrA-like"/>
</dbReference>
<dbReference type="Gene3D" id="3.40.50.720">
    <property type="entry name" value="NAD(P)-binding Rossmann-like Domain"/>
    <property type="match status" value="1"/>
</dbReference>
<accession>A0A8H3YQJ3</accession>
<dbReference type="Gene3D" id="3.90.25.10">
    <property type="entry name" value="UDP-galactose 4-epimerase, domain 1"/>
    <property type="match status" value="1"/>
</dbReference>
<protein>
    <recommendedName>
        <fullName evidence="4">NmrA-like domain-containing protein</fullName>
    </recommendedName>
</protein>
<dbReference type="PANTHER" id="PTHR42748:SF26">
    <property type="entry name" value="NMRA-LIKE DOMAIN-CONTAINING PROTEIN"/>
    <property type="match status" value="1"/>
</dbReference>
<dbReference type="PANTHER" id="PTHR42748">
    <property type="entry name" value="NITROGEN METABOLITE REPRESSION PROTEIN NMRA FAMILY MEMBER"/>
    <property type="match status" value="1"/>
</dbReference>
<keyword evidence="2" id="KW-0521">NADP</keyword>
<name>A0A8H3YQJ3_VENIN</name>
<dbReference type="Proteomes" id="UP000433883">
    <property type="component" value="Unassembled WGS sequence"/>
</dbReference>
<organism evidence="5 6">
    <name type="scientific">Venturia inaequalis</name>
    <name type="common">Apple scab fungus</name>
    <dbReference type="NCBI Taxonomy" id="5025"/>
    <lineage>
        <taxon>Eukaryota</taxon>
        <taxon>Fungi</taxon>
        <taxon>Dikarya</taxon>
        <taxon>Ascomycota</taxon>
        <taxon>Pezizomycotina</taxon>
        <taxon>Dothideomycetes</taxon>
        <taxon>Pleosporomycetidae</taxon>
        <taxon>Venturiales</taxon>
        <taxon>Venturiaceae</taxon>
        <taxon>Venturia</taxon>
    </lineage>
</organism>
<reference evidence="5 6" key="1">
    <citation type="submission" date="2019-11" db="EMBL/GenBank/DDBJ databases">
        <title>Venturia inaequalis Genome Resource.</title>
        <authorList>
            <person name="Lichtner F.J."/>
        </authorList>
    </citation>
    <scope>NUCLEOTIDE SEQUENCE [LARGE SCALE GENOMIC DNA]</scope>
    <source>
        <strain evidence="5">Bline_iso_100314</strain>
    </source>
</reference>
<evidence type="ECO:0000256" key="2">
    <source>
        <dbReference type="ARBA" id="ARBA00022857"/>
    </source>
</evidence>
<evidence type="ECO:0000259" key="4">
    <source>
        <dbReference type="Pfam" id="PF05368"/>
    </source>
</evidence>
<evidence type="ECO:0000313" key="5">
    <source>
        <dbReference type="EMBL" id="KAE9969805.1"/>
    </source>
</evidence>
<dbReference type="InterPro" id="IPR051164">
    <property type="entry name" value="NmrA-like_oxidored"/>
</dbReference>
<dbReference type="AlphaFoldDB" id="A0A8H3YQJ3"/>
<comment type="similarity">
    <text evidence="1">Belongs to the NmrA-type oxidoreductase family.</text>
</comment>